<gene>
    <name evidence="2" type="ORF">LTR69_011522</name>
</gene>
<keyword evidence="3" id="KW-1185">Reference proteome</keyword>
<sequence length="146" mass="16111">MAGGLTKVQQRLRLAIKIEAHGFLNMAPCPQCVSSNSICIVREGNVRCSVCTRKNVKCGSTFSDAEYDSVEAQKRELKARRRAIQAQLASLAQQLPSIEQQLDRLDDKQKKMVDRESDVLGELENFSAGDSVAMMSNTSAFDDVVD</sequence>
<dbReference type="EMBL" id="JAVRRF010000119">
    <property type="protein sequence ID" value="KAK5047398.1"/>
    <property type="molecule type" value="Genomic_DNA"/>
</dbReference>
<reference evidence="2 3" key="1">
    <citation type="submission" date="2023-08" db="EMBL/GenBank/DDBJ databases">
        <title>Black Yeasts Isolated from many extreme environments.</title>
        <authorList>
            <person name="Coleine C."/>
            <person name="Stajich J.E."/>
            <person name="Selbmann L."/>
        </authorList>
    </citation>
    <scope>NUCLEOTIDE SEQUENCE [LARGE SCALE GENOMIC DNA]</scope>
    <source>
        <strain evidence="2 3">CCFEE 6328</strain>
    </source>
</reference>
<dbReference type="Proteomes" id="UP001345691">
    <property type="component" value="Unassembled WGS sequence"/>
</dbReference>
<organism evidence="2 3">
    <name type="scientific">Exophiala sideris</name>
    <dbReference type="NCBI Taxonomy" id="1016849"/>
    <lineage>
        <taxon>Eukaryota</taxon>
        <taxon>Fungi</taxon>
        <taxon>Dikarya</taxon>
        <taxon>Ascomycota</taxon>
        <taxon>Pezizomycotina</taxon>
        <taxon>Eurotiomycetes</taxon>
        <taxon>Chaetothyriomycetidae</taxon>
        <taxon>Chaetothyriales</taxon>
        <taxon>Herpotrichiellaceae</taxon>
        <taxon>Exophiala</taxon>
    </lineage>
</organism>
<comment type="caution">
    <text evidence="2">The sequence shown here is derived from an EMBL/GenBank/DDBJ whole genome shotgun (WGS) entry which is preliminary data.</text>
</comment>
<evidence type="ECO:0000256" key="1">
    <source>
        <dbReference type="SAM" id="Coils"/>
    </source>
</evidence>
<accession>A0ABR0IUM0</accession>
<protein>
    <recommendedName>
        <fullName evidence="4">Zn(2)-C6 fungal-type domain-containing protein</fullName>
    </recommendedName>
</protein>
<keyword evidence="1" id="KW-0175">Coiled coil</keyword>
<proteinExistence type="predicted"/>
<name>A0ABR0IUM0_9EURO</name>
<evidence type="ECO:0000313" key="3">
    <source>
        <dbReference type="Proteomes" id="UP001345691"/>
    </source>
</evidence>
<feature type="coiled-coil region" evidence="1">
    <location>
        <begin position="67"/>
        <end position="108"/>
    </location>
</feature>
<evidence type="ECO:0008006" key="4">
    <source>
        <dbReference type="Google" id="ProtNLM"/>
    </source>
</evidence>
<evidence type="ECO:0000313" key="2">
    <source>
        <dbReference type="EMBL" id="KAK5047398.1"/>
    </source>
</evidence>